<evidence type="ECO:0000313" key="1">
    <source>
        <dbReference type="EMBL" id="KAK9309478.1"/>
    </source>
</evidence>
<reference evidence="1 2" key="1">
    <citation type="submission" date="2024-05" db="EMBL/GenBank/DDBJ databases">
        <title>The nuclear and mitochondrial genome assemblies of Tetragonisca angustula (Apidae: Meliponini), a tiny yet remarkable pollinator in the Neotropics.</title>
        <authorList>
            <person name="Ferrari R."/>
            <person name="Ricardo P.C."/>
            <person name="Dias F.C."/>
            <person name="Araujo N.S."/>
            <person name="Soares D.O."/>
            <person name="Zhou Q.-S."/>
            <person name="Zhu C.-D."/>
            <person name="Coutinho L."/>
            <person name="Airas M.C."/>
            <person name="Batista T.M."/>
        </authorList>
    </citation>
    <scope>NUCLEOTIDE SEQUENCE [LARGE SCALE GENOMIC DNA]</scope>
    <source>
        <strain evidence="1">ASF017062</strain>
        <tissue evidence="1">Abdomen</tissue>
    </source>
</reference>
<name>A0AAW1AKZ0_9HYME</name>
<evidence type="ECO:0000313" key="2">
    <source>
        <dbReference type="Proteomes" id="UP001432146"/>
    </source>
</evidence>
<dbReference type="EMBL" id="JAWNGG020000011">
    <property type="protein sequence ID" value="KAK9309478.1"/>
    <property type="molecule type" value="Genomic_DNA"/>
</dbReference>
<comment type="caution">
    <text evidence="1">The sequence shown here is derived from an EMBL/GenBank/DDBJ whole genome shotgun (WGS) entry which is preliminary data.</text>
</comment>
<gene>
    <name evidence="1" type="ORF">QLX08_000948</name>
</gene>
<accession>A0AAW1AKZ0</accession>
<proteinExistence type="predicted"/>
<keyword evidence="2" id="KW-1185">Reference proteome</keyword>
<organism evidence="1 2">
    <name type="scientific">Tetragonisca angustula</name>
    <dbReference type="NCBI Taxonomy" id="166442"/>
    <lineage>
        <taxon>Eukaryota</taxon>
        <taxon>Metazoa</taxon>
        <taxon>Ecdysozoa</taxon>
        <taxon>Arthropoda</taxon>
        <taxon>Hexapoda</taxon>
        <taxon>Insecta</taxon>
        <taxon>Pterygota</taxon>
        <taxon>Neoptera</taxon>
        <taxon>Endopterygota</taxon>
        <taxon>Hymenoptera</taxon>
        <taxon>Apocrita</taxon>
        <taxon>Aculeata</taxon>
        <taxon>Apoidea</taxon>
        <taxon>Anthophila</taxon>
        <taxon>Apidae</taxon>
        <taxon>Tetragonisca</taxon>
    </lineage>
</organism>
<dbReference type="Proteomes" id="UP001432146">
    <property type="component" value="Unassembled WGS sequence"/>
</dbReference>
<sequence>MSIELSLRKPDPNSTVVGKFSKIMAVADVKPTDGSRRADLTNRKCSTTPDKMNFAKAERRPHGWSCSLDRPILFQHPSKHP</sequence>
<protein>
    <submittedName>
        <fullName evidence="1">Uncharacterized protein</fullName>
    </submittedName>
</protein>
<dbReference type="AlphaFoldDB" id="A0AAW1AKZ0"/>